<reference evidence="3" key="1">
    <citation type="submission" date="2016-10" db="EMBL/GenBank/DDBJ databases">
        <authorList>
            <person name="Varghese N."/>
            <person name="Submissions S."/>
        </authorList>
    </citation>
    <scope>NUCLEOTIDE SEQUENCE [LARGE SCALE GENOMIC DNA]</scope>
    <source>
        <strain evidence="3">DSM 217</strain>
    </source>
</reference>
<dbReference type="PANTHER" id="PTHR48079:SF6">
    <property type="entry name" value="NAD(P)-BINDING DOMAIN-CONTAINING PROTEIN-RELATED"/>
    <property type="match status" value="1"/>
</dbReference>
<dbReference type="AlphaFoldDB" id="A0A1H2Q6N1"/>
<dbReference type="InterPro" id="IPR051783">
    <property type="entry name" value="NAD(P)-dependent_oxidoreduct"/>
</dbReference>
<dbReference type="PANTHER" id="PTHR48079">
    <property type="entry name" value="PROTEIN YEEZ"/>
    <property type="match status" value="1"/>
</dbReference>
<evidence type="ECO:0000259" key="1">
    <source>
        <dbReference type="Pfam" id="PF01370"/>
    </source>
</evidence>
<proteinExistence type="predicted"/>
<dbReference type="RefSeq" id="WP_093027090.1">
    <property type="nucleotide sequence ID" value="NZ_FNNZ01000001.1"/>
</dbReference>
<evidence type="ECO:0000313" key="3">
    <source>
        <dbReference type="Proteomes" id="UP000198816"/>
    </source>
</evidence>
<protein>
    <submittedName>
        <fullName evidence="2">Nucleoside-diphosphate-sugar epimerase</fullName>
    </submittedName>
</protein>
<dbReference type="Gene3D" id="3.40.50.720">
    <property type="entry name" value="NAD(P)-binding Rossmann-like Domain"/>
    <property type="match status" value="1"/>
</dbReference>
<keyword evidence="3" id="KW-1185">Reference proteome</keyword>
<dbReference type="Pfam" id="PF01370">
    <property type="entry name" value="Epimerase"/>
    <property type="match status" value="1"/>
</dbReference>
<gene>
    <name evidence="2" type="ORF">SAMN05421783_101120</name>
</gene>
<feature type="domain" description="NAD-dependent epimerase/dehydratase" evidence="1">
    <location>
        <begin position="84"/>
        <end position="212"/>
    </location>
</feature>
<dbReference type="InterPro" id="IPR036291">
    <property type="entry name" value="NAD(P)-bd_dom_sf"/>
</dbReference>
<accession>A0A1H2Q6N1</accession>
<dbReference type="STRING" id="1058.SAMN05421783_101120"/>
<dbReference type="GO" id="GO:0004029">
    <property type="term" value="F:aldehyde dehydrogenase (NAD+) activity"/>
    <property type="evidence" value="ECO:0007669"/>
    <property type="project" value="TreeGrafter"/>
</dbReference>
<dbReference type="SUPFAM" id="SSF51735">
    <property type="entry name" value="NAD(P)-binding Rossmann-fold domains"/>
    <property type="match status" value="1"/>
</dbReference>
<organism evidence="2 3">
    <name type="scientific">Thiocapsa roseopersicina</name>
    <dbReference type="NCBI Taxonomy" id="1058"/>
    <lineage>
        <taxon>Bacteria</taxon>
        <taxon>Pseudomonadati</taxon>
        <taxon>Pseudomonadota</taxon>
        <taxon>Gammaproteobacteria</taxon>
        <taxon>Chromatiales</taxon>
        <taxon>Chromatiaceae</taxon>
        <taxon>Thiocapsa</taxon>
    </lineage>
</organism>
<dbReference type="InterPro" id="IPR001509">
    <property type="entry name" value="Epimerase_deHydtase"/>
</dbReference>
<sequence length="288" mass="31360">MINEHVIVGCGYVGTRLALQIREQGEAVTGIVRSDDGVARLEHLGIKGLRCDLAAEDPGDLGLADARLFHFAPPPGSGVQDPHTRHLVDVFERYGHPRRVVYISTTGVYGDCGGAWIDETHPVAPVAARSQRRLDAEETLRRWSAASGRDLVILRVAGIYGPDRLPLERLRAGAPMVRPEDSPYTNRIHVDDLVAACSAAMERAPSGAVYNACDGHPSTMTDYFLDVAAVAGLPSPPLIGLEEAADRLSEGMLSYLSESRRLRNDRLREELGVVFRYPSLAEGLRGIF</sequence>
<name>A0A1H2Q6N1_THIRO</name>
<dbReference type="Proteomes" id="UP000198816">
    <property type="component" value="Unassembled WGS sequence"/>
</dbReference>
<dbReference type="CDD" id="cd05266">
    <property type="entry name" value="SDR_a4"/>
    <property type="match status" value="1"/>
</dbReference>
<dbReference type="OrthoDB" id="9808276at2"/>
<dbReference type="EMBL" id="FNNZ01000001">
    <property type="protein sequence ID" value="SDW02314.1"/>
    <property type="molecule type" value="Genomic_DNA"/>
</dbReference>
<evidence type="ECO:0000313" key="2">
    <source>
        <dbReference type="EMBL" id="SDW02314.1"/>
    </source>
</evidence>
<dbReference type="GO" id="GO:0005737">
    <property type="term" value="C:cytoplasm"/>
    <property type="evidence" value="ECO:0007669"/>
    <property type="project" value="TreeGrafter"/>
</dbReference>